<accession>S0FXV0</accession>
<evidence type="ECO:0000313" key="1">
    <source>
        <dbReference type="EMBL" id="EMS73939.1"/>
    </source>
</evidence>
<dbReference type="STRING" id="1195236.CTER_5525"/>
<comment type="caution">
    <text evidence="1">The sequence shown here is derived from an EMBL/GenBank/DDBJ whole genome shotgun (WGS) entry which is preliminary data.</text>
</comment>
<gene>
    <name evidence="1" type="ORF">CTER_5525</name>
</gene>
<dbReference type="PATRIC" id="fig|1195236.3.peg.325"/>
<dbReference type="Proteomes" id="UP000014155">
    <property type="component" value="Unassembled WGS sequence"/>
</dbReference>
<proteinExistence type="predicted"/>
<dbReference type="eggNOG" id="ENOG5032S82">
    <property type="taxonomic scope" value="Bacteria"/>
</dbReference>
<dbReference type="InterPro" id="IPR021352">
    <property type="entry name" value="DUF2971"/>
</dbReference>
<name>S0FXV0_RUMCE</name>
<keyword evidence="2" id="KW-1185">Reference proteome</keyword>
<evidence type="ECO:0008006" key="3">
    <source>
        <dbReference type="Google" id="ProtNLM"/>
    </source>
</evidence>
<sequence>MSENNMGENKLWRYYDVLKFLTLINGELYFARADKFKDKYEGAIPKQNYLHFAELYNSSVHGSSEISHGRNCERDHDGSDVRKEFLEKFSERKRKAAISCWHLNDSESAAMWEVYSRAGQGIAVCTTLEKLKRIKKPDGYEMEMFKVDYIDFNETFDESYINYELLPFKNKRKEFEYEHEFRIMLYKRNKAAELVYLPEEGIKLGINTAELIDGIIASPDMAEYEVSEIQKILDMINKLNGTGFTIKRSGLYENLHY</sequence>
<dbReference type="Pfam" id="PF11185">
    <property type="entry name" value="DUF2971"/>
    <property type="match status" value="1"/>
</dbReference>
<dbReference type="AlphaFoldDB" id="S0FXV0"/>
<protein>
    <recommendedName>
        <fullName evidence="3">DUF2971 domain-containing protein</fullName>
    </recommendedName>
</protein>
<reference evidence="1 2" key="1">
    <citation type="journal article" date="2013" name="Genome Announc.">
        <title>Draft Genome Sequence of the Cellulolytic, Mesophilic, Anaerobic Bacterium Clostridium termitidis Strain CT1112 (DSM 5398).</title>
        <authorList>
            <person name="Lal S."/>
            <person name="Ramachandran U."/>
            <person name="Zhang X."/>
            <person name="Munir R."/>
            <person name="Sparling R."/>
            <person name="Levin D.B."/>
        </authorList>
    </citation>
    <scope>NUCLEOTIDE SEQUENCE [LARGE SCALE GENOMIC DNA]</scope>
    <source>
        <strain evidence="1 2">CT1112</strain>
    </source>
</reference>
<dbReference type="RefSeq" id="WP_004623269.1">
    <property type="nucleotide sequence ID" value="NZ_AORV01000010.1"/>
</dbReference>
<dbReference type="EMBL" id="AORV01000010">
    <property type="protein sequence ID" value="EMS73939.1"/>
    <property type="molecule type" value="Genomic_DNA"/>
</dbReference>
<organism evidence="1 2">
    <name type="scientific">Ruminiclostridium cellobioparum subsp. termitidis CT1112</name>
    <dbReference type="NCBI Taxonomy" id="1195236"/>
    <lineage>
        <taxon>Bacteria</taxon>
        <taxon>Bacillati</taxon>
        <taxon>Bacillota</taxon>
        <taxon>Clostridia</taxon>
        <taxon>Eubacteriales</taxon>
        <taxon>Oscillospiraceae</taxon>
        <taxon>Ruminiclostridium</taxon>
    </lineage>
</organism>
<evidence type="ECO:0000313" key="2">
    <source>
        <dbReference type="Proteomes" id="UP000014155"/>
    </source>
</evidence>